<dbReference type="InterPro" id="IPR016181">
    <property type="entry name" value="Acyl_CoA_acyltransferase"/>
</dbReference>
<evidence type="ECO:0000256" key="2">
    <source>
        <dbReference type="ARBA" id="ARBA00023315"/>
    </source>
</evidence>
<dbReference type="Proteomes" id="UP001289615">
    <property type="component" value="Unassembled WGS sequence"/>
</dbReference>
<dbReference type="SUPFAM" id="SSF55729">
    <property type="entry name" value="Acyl-CoA N-acyltransferases (Nat)"/>
    <property type="match status" value="1"/>
</dbReference>
<accession>A0ABU5NHP5</accession>
<dbReference type="Pfam" id="PF00583">
    <property type="entry name" value="Acetyltransf_1"/>
    <property type="match status" value="1"/>
</dbReference>
<keyword evidence="2" id="KW-0012">Acyltransferase</keyword>
<dbReference type="Gene3D" id="3.40.630.30">
    <property type="match status" value="1"/>
</dbReference>
<keyword evidence="1" id="KW-0808">Transferase</keyword>
<dbReference type="PANTHER" id="PTHR43072">
    <property type="entry name" value="N-ACETYLTRANSFERASE"/>
    <property type="match status" value="1"/>
</dbReference>
<dbReference type="EMBL" id="JAXUIA010000002">
    <property type="protein sequence ID" value="MEA0975561.1"/>
    <property type="molecule type" value="Genomic_DNA"/>
</dbReference>
<dbReference type="PROSITE" id="PS51186">
    <property type="entry name" value="GNAT"/>
    <property type="match status" value="1"/>
</dbReference>
<evidence type="ECO:0000313" key="5">
    <source>
        <dbReference type="Proteomes" id="UP001289615"/>
    </source>
</evidence>
<keyword evidence="5" id="KW-1185">Reference proteome</keyword>
<evidence type="ECO:0000259" key="3">
    <source>
        <dbReference type="PROSITE" id="PS51186"/>
    </source>
</evidence>
<gene>
    <name evidence="4" type="ORF">U6C28_04555</name>
</gene>
<dbReference type="CDD" id="cd04301">
    <property type="entry name" value="NAT_SF"/>
    <property type="match status" value="1"/>
</dbReference>
<dbReference type="InterPro" id="IPR000182">
    <property type="entry name" value="GNAT_dom"/>
</dbReference>
<evidence type="ECO:0000256" key="1">
    <source>
        <dbReference type="ARBA" id="ARBA00022679"/>
    </source>
</evidence>
<evidence type="ECO:0000313" key="4">
    <source>
        <dbReference type="EMBL" id="MEA0975561.1"/>
    </source>
</evidence>
<dbReference type="RefSeq" id="WP_322610757.1">
    <property type="nucleotide sequence ID" value="NZ_JAXLNX010000005.1"/>
</dbReference>
<dbReference type="PANTHER" id="PTHR43072:SF23">
    <property type="entry name" value="UPF0039 PROTEIN C11D3.02C"/>
    <property type="match status" value="1"/>
</dbReference>
<protein>
    <submittedName>
        <fullName evidence="4">N-acetyltransferase family protein</fullName>
    </submittedName>
</protein>
<proteinExistence type="predicted"/>
<reference evidence="4 5" key="1">
    <citation type="submission" date="2023-12" db="EMBL/GenBank/DDBJ databases">
        <title>Genome comparison identifies genes involved in endophytic behavior of Lysinibacillus irui and provides insights into its role as a plant-growth promoting bacterium.</title>
        <authorList>
            <person name="Hilario S."/>
            <person name="Matos I."/>
            <person name="Goncalves M.F.M."/>
            <person name="Pardo C.A."/>
            <person name="Santos M.J."/>
        </authorList>
    </citation>
    <scope>NUCLEOTIDE SEQUENCE [LARGE SCALE GENOMIC DNA]</scope>
    <source>
        <strain evidence="4 5">B3</strain>
    </source>
</reference>
<sequence length="166" mass="18698">MTVNIRKVSESDWQQVKDIYELGIETKIATFETIAPATFEEWLKNANPECSLVAEEGSNILGWCKLTPVSSRQVYLGVGEISIYIHPTVTGKGIGNKLLQTLINKSEEEGFWTLEAKIFLENEASIQLHKKNGFKVVGIREKIGKRDGVWKDNIFLERRSSLVGTN</sequence>
<name>A0ABU5NHP5_9BACI</name>
<comment type="caution">
    <text evidence="4">The sequence shown here is derived from an EMBL/GenBank/DDBJ whole genome shotgun (WGS) entry which is preliminary data.</text>
</comment>
<organism evidence="4 5">
    <name type="scientific">Lysinibacillus irui</name>
    <dbReference type="NCBI Taxonomy" id="2998077"/>
    <lineage>
        <taxon>Bacteria</taxon>
        <taxon>Bacillati</taxon>
        <taxon>Bacillota</taxon>
        <taxon>Bacilli</taxon>
        <taxon>Bacillales</taxon>
        <taxon>Bacillaceae</taxon>
        <taxon>Lysinibacillus</taxon>
    </lineage>
</organism>
<feature type="domain" description="N-acetyltransferase" evidence="3">
    <location>
        <begin position="3"/>
        <end position="157"/>
    </location>
</feature>